<reference evidence="4" key="1">
    <citation type="journal article" date="2019" name="Int. J. Syst. Evol. Microbiol.">
        <title>The Global Catalogue of Microorganisms (GCM) 10K type strain sequencing project: providing services to taxonomists for standard genome sequencing and annotation.</title>
        <authorList>
            <consortium name="The Broad Institute Genomics Platform"/>
            <consortium name="The Broad Institute Genome Sequencing Center for Infectious Disease"/>
            <person name="Wu L."/>
            <person name="Ma J."/>
        </authorList>
    </citation>
    <scope>NUCLEOTIDE SEQUENCE [LARGE SCALE GENOMIC DNA]</scope>
    <source>
        <strain evidence="4">CGMCC 1.16619</strain>
    </source>
</reference>
<dbReference type="SMART" id="SM00028">
    <property type="entry name" value="TPR"/>
    <property type="match status" value="6"/>
</dbReference>
<dbReference type="RefSeq" id="WP_377319452.1">
    <property type="nucleotide sequence ID" value="NZ_JBHSNF010000001.1"/>
</dbReference>
<gene>
    <name evidence="3" type="ORF">ACFPPA_04605</name>
</gene>
<dbReference type="SUPFAM" id="SSF53335">
    <property type="entry name" value="S-adenosyl-L-methionine-dependent methyltransferases"/>
    <property type="match status" value="1"/>
</dbReference>
<sequence length="438" mass="47790">MRALLGSAIEAHRGGQLDTAEMLYRRTLQMQAGQADALHFLGVLCHQRSRSDEGIRLIRMALRATPQHADAHNNLGNIHKETGNLVEAETCYRSALACNAQQHDALSNLALVLEARQRPDEAFEAYAALLAQAPQLARAHYLMGMYLRSHVRTIEDVEQAVVCFRNAVRCDGANVRALDALGVALYMLGRRDEAIGVYRDWLVREPSNPVPRHMLAACGGETAPPRADDDYVRNVFDGFAESFDEQLLKNLDYRAPRILVDALNAVLDPPAGVLDVLDAGCGTGLCGPLIRPHARRLGGVDLSGGMVEKARQRGGYDELVVAELTAYLQANPGAWDVVLSADTLVYFGDLLPILSAAHATLRPGGWVAFTLEAMEGDGDRVELSSSGRYRHTRRHVERVLAAVGFGRVNIATSSLRKEVGKPVAGWVVLARRRPPGSE</sequence>
<dbReference type="Gene3D" id="1.25.40.10">
    <property type="entry name" value="Tetratricopeptide repeat domain"/>
    <property type="match status" value="2"/>
</dbReference>
<evidence type="ECO:0000313" key="3">
    <source>
        <dbReference type="EMBL" id="MFC5525015.1"/>
    </source>
</evidence>
<evidence type="ECO:0000259" key="2">
    <source>
        <dbReference type="Pfam" id="PF08241"/>
    </source>
</evidence>
<keyword evidence="4" id="KW-1185">Reference proteome</keyword>
<dbReference type="InterPro" id="IPR029063">
    <property type="entry name" value="SAM-dependent_MTases_sf"/>
</dbReference>
<dbReference type="EMBL" id="JBHSNF010000001">
    <property type="protein sequence ID" value="MFC5525015.1"/>
    <property type="molecule type" value="Genomic_DNA"/>
</dbReference>
<dbReference type="InterPro" id="IPR013216">
    <property type="entry name" value="Methyltransf_11"/>
</dbReference>
<organism evidence="3 4">
    <name type="scientific">Rhodanobacter ginsengisoli</name>
    <dbReference type="NCBI Taxonomy" id="418646"/>
    <lineage>
        <taxon>Bacteria</taxon>
        <taxon>Pseudomonadati</taxon>
        <taxon>Pseudomonadota</taxon>
        <taxon>Gammaproteobacteria</taxon>
        <taxon>Lysobacterales</taxon>
        <taxon>Rhodanobacteraceae</taxon>
        <taxon>Rhodanobacter</taxon>
    </lineage>
</organism>
<dbReference type="PANTHER" id="PTHR44809:SF1">
    <property type="entry name" value="PROTEIN O-MANNOSYL-TRANSFERASE TMTC1"/>
    <property type="match status" value="1"/>
</dbReference>
<dbReference type="InterPro" id="IPR019734">
    <property type="entry name" value="TPR_rpt"/>
</dbReference>
<keyword evidence="1" id="KW-0802">TPR repeat</keyword>
<feature type="domain" description="Methyltransferase type 11" evidence="2">
    <location>
        <begin position="277"/>
        <end position="369"/>
    </location>
</feature>
<feature type="repeat" description="TPR" evidence="1">
    <location>
        <begin position="69"/>
        <end position="102"/>
    </location>
</feature>
<evidence type="ECO:0000256" key="1">
    <source>
        <dbReference type="PROSITE-ProRule" id="PRU00339"/>
    </source>
</evidence>
<dbReference type="Gene3D" id="3.40.50.150">
    <property type="entry name" value="Vaccinia Virus protein VP39"/>
    <property type="match status" value="1"/>
</dbReference>
<dbReference type="Pfam" id="PF13428">
    <property type="entry name" value="TPR_14"/>
    <property type="match status" value="1"/>
</dbReference>
<proteinExistence type="predicted"/>
<dbReference type="CDD" id="cd02440">
    <property type="entry name" value="AdoMet_MTases"/>
    <property type="match status" value="1"/>
</dbReference>
<protein>
    <submittedName>
        <fullName evidence="3">Tetratricopeptide repeat protein</fullName>
    </submittedName>
</protein>
<dbReference type="Pfam" id="PF08241">
    <property type="entry name" value="Methyltransf_11"/>
    <property type="match status" value="1"/>
</dbReference>
<comment type="caution">
    <text evidence="3">The sequence shown here is derived from an EMBL/GenBank/DDBJ whole genome shotgun (WGS) entry which is preliminary data.</text>
</comment>
<evidence type="ECO:0000313" key="4">
    <source>
        <dbReference type="Proteomes" id="UP001596114"/>
    </source>
</evidence>
<name>A0ABW0QJK9_9GAMM</name>
<dbReference type="Proteomes" id="UP001596114">
    <property type="component" value="Unassembled WGS sequence"/>
</dbReference>
<dbReference type="Pfam" id="PF13432">
    <property type="entry name" value="TPR_16"/>
    <property type="match status" value="2"/>
</dbReference>
<dbReference type="InterPro" id="IPR052943">
    <property type="entry name" value="TMTC_O-mannosyl-trnsfr"/>
</dbReference>
<accession>A0ABW0QJK9</accession>
<dbReference type="PROSITE" id="PS50005">
    <property type="entry name" value="TPR"/>
    <property type="match status" value="1"/>
</dbReference>
<dbReference type="InterPro" id="IPR011990">
    <property type="entry name" value="TPR-like_helical_dom_sf"/>
</dbReference>
<dbReference type="PANTHER" id="PTHR44809">
    <property type="match status" value="1"/>
</dbReference>
<dbReference type="SUPFAM" id="SSF48452">
    <property type="entry name" value="TPR-like"/>
    <property type="match status" value="1"/>
</dbReference>